<reference evidence="1 2" key="1">
    <citation type="submission" date="2018-06" db="EMBL/GenBank/DDBJ databases">
        <title>Pedobacter endophyticus sp. nov., an endophytic bacterium isolated from a leaf of Triticum aestivum.</title>
        <authorList>
            <person name="Zhang L."/>
        </authorList>
    </citation>
    <scope>NUCLEOTIDE SEQUENCE [LARGE SCALE GENOMIC DNA]</scope>
    <source>
        <strain evidence="1 2">CM134L-2</strain>
    </source>
</reference>
<dbReference type="Proteomes" id="UP000284120">
    <property type="component" value="Unassembled WGS sequence"/>
</dbReference>
<name>A0A443YW09_9SPHI</name>
<keyword evidence="2" id="KW-1185">Reference proteome</keyword>
<dbReference type="RefSeq" id="WP_113646643.1">
    <property type="nucleotide sequence ID" value="NZ_QMHN01000002.1"/>
</dbReference>
<dbReference type="AlphaFoldDB" id="A0A443YW09"/>
<gene>
    <name evidence="1" type="ORF">DPV69_06985</name>
</gene>
<organism evidence="1 2">
    <name type="scientific">Pedobacter chitinilyticus</name>
    <dbReference type="NCBI Taxonomy" id="2233776"/>
    <lineage>
        <taxon>Bacteria</taxon>
        <taxon>Pseudomonadati</taxon>
        <taxon>Bacteroidota</taxon>
        <taxon>Sphingobacteriia</taxon>
        <taxon>Sphingobacteriales</taxon>
        <taxon>Sphingobacteriaceae</taxon>
        <taxon>Pedobacter</taxon>
    </lineage>
</organism>
<evidence type="ECO:0000313" key="2">
    <source>
        <dbReference type="Proteomes" id="UP000284120"/>
    </source>
</evidence>
<accession>A0A443YW09</accession>
<dbReference type="EMBL" id="SAYW01000002">
    <property type="protein sequence ID" value="RWU08118.1"/>
    <property type="molecule type" value="Genomic_DNA"/>
</dbReference>
<comment type="caution">
    <text evidence="1">The sequence shown here is derived from an EMBL/GenBank/DDBJ whole genome shotgun (WGS) entry which is preliminary data.</text>
</comment>
<proteinExistence type="predicted"/>
<sequence length="116" mass="13632">MPIETNYILTVGNKLHFEEKIIVQVGTIVNFWAHVLPDYQYFDIAERIDFQVYFPFETPKGFPNKIRSSRISGFDPRYYFRIGQGVARETGEYKFGIRATDGPRELFDEDPFLIII</sequence>
<protein>
    <submittedName>
        <fullName evidence="1">Uncharacterized protein</fullName>
    </submittedName>
</protein>
<evidence type="ECO:0000313" key="1">
    <source>
        <dbReference type="EMBL" id="RWU08118.1"/>
    </source>
</evidence>